<evidence type="ECO:0000313" key="4">
    <source>
        <dbReference type="Proteomes" id="UP001144612"/>
    </source>
</evidence>
<reference evidence="3" key="1">
    <citation type="submission" date="2022-12" db="EMBL/GenBank/DDBJ databases">
        <title>Clostridium sp. nov., isolated from industrial wastewater.</title>
        <authorList>
            <person name="Jiayan W."/>
        </authorList>
    </citation>
    <scope>NUCLEOTIDE SEQUENCE</scope>
    <source>
        <strain evidence="3">ZC22-4</strain>
    </source>
</reference>
<feature type="domain" description="Sporulation stage II protein D amidase enhancer LytB N-terminal" evidence="2">
    <location>
        <begin position="67"/>
        <end position="173"/>
    </location>
</feature>
<name>A0ABT4DC37_9CLOT</name>
<evidence type="ECO:0000313" key="3">
    <source>
        <dbReference type="EMBL" id="MCY6958791.1"/>
    </source>
</evidence>
<dbReference type="NCBIfam" id="TIGR02870">
    <property type="entry name" value="spore_II_D"/>
    <property type="match status" value="1"/>
</dbReference>
<dbReference type="InterPro" id="IPR013693">
    <property type="entry name" value="SpoIID/LytB_N"/>
</dbReference>
<protein>
    <submittedName>
        <fullName evidence="3">Stage II sporulation protein D</fullName>
    </submittedName>
</protein>
<keyword evidence="1" id="KW-1133">Transmembrane helix</keyword>
<dbReference type="InterPro" id="IPR013486">
    <property type="entry name" value="SpoIID/LytB"/>
</dbReference>
<keyword evidence="1" id="KW-0812">Transmembrane</keyword>
<proteinExistence type="predicted"/>
<comment type="caution">
    <text evidence="3">The sequence shown here is derived from an EMBL/GenBank/DDBJ whole genome shotgun (WGS) entry which is preliminary data.</text>
</comment>
<keyword evidence="4" id="KW-1185">Reference proteome</keyword>
<sequence length="346" mass="39191">MKKIFLSIGIFICFTLILSILIVGIDNKTQIKQKNSKNNQTKTLQEKNTILDNYNIKDLDIDVYITKDKKVKTMNIEEYVMGVVAGEMPANFHPQALKAQAVAARTYGLAHLEKFGASKKAKSTEGDVNDTIAFQVYMNKQDRMDSWPEKHAEEYWNKLKTAVEETEGEVLAYDNKLVMAPYYFSTSSGKTEDAVDVFGKEIPYLKSVDSPGEEEASKYKSQFRYTYNDFINNLSSIVPKDKLVPNTLKEQVKVLERSKGGSVKKIRIVDKDISGVKFRSLFGLSSSNFSIEFEESSICINCNGYGHGVGMSQWGAYSMAKQGKKYKDILKHYYNGVDVVKLNIRR</sequence>
<dbReference type="PANTHER" id="PTHR30032:SF4">
    <property type="entry name" value="AMIDASE ENHANCER"/>
    <property type="match status" value="1"/>
</dbReference>
<keyword evidence="1" id="KW-0472">Membrane</keyword>
<dbReference type="Pfam" id="PF08486">
    <property type="entry name" value="SpoIID"/>
    <property type="match status" value="1"/>
</dbReference>
<organism evidence="3 4">
    <name type="scientific">Clostridium brassicae</name>
    <dbReference type="NCBI Taxonomy" id="2999072"/>
    <lineage>
        <taxon>Bacteria</taxon>
        <taxon>Bacillati</taxon>
        <taxon>Bacillota</taxon>
        <taxon>Clostridia</taxon>
        <taxon>Eubacteriales</taxon>
        <taxon>Clostridiaceae</taxon>
        <taxon>Clostridium</taxon>
    </lineage>
</organism>
<dbReference type="Proteomes" id="UP001144612">
    <property type="component" value="Unassembled WGS sequence"/>
</dbReference>
<dbReference type="NCBIfam" id="TIGR02669">
    <property type="entry name" value="SpoIID_LytB"/>
    <property type="match status" value="1"/>
</dbReference>
<dbReference type="InterPro" id="IPR051922">
    <property type="entry name" value="Bact_Sporulation_Assoc"/>
</dbReference>
<evidence type="ECO:0000256" key="1">
    <source>
        <dbReference type="SAM" id="Phobius"/>
    </source>
</evidence>
<feature type="transmembrane region" description="Helical" evidence="1">
    <location>
        <begin position="6"/>
        <end position="25"/>
    </location>
</feature>
<dbReference type="RefSeq" id="WP_268061207.1">
    <property type="nucleotide sequence ID" value="NZ_JAPQFJ010000008.1"/>
</dbReference>
<gene>
    <name evidence="3" type="primary">spoIID</name>
    <name evidence="3" type="ORF">OW729_09245</name>
</gene>
<dbReference type="EMBL" id="JAPQFJ010000008">
    <property type="protein sequence ID" value="MCY6958791.1"/>
    <property type="molecule type" value="Genomic_DNA"/>
</dbReference>
<evidence type="ECO:0000259" key="2">
    <source>
        <dbReference type="Pfam" id="PF08486"/>
    </source>
</evidence>
<accession>A0ABT4DC37</accession>
<dbReference type="InterPro" id="IPR014225">
    <property type="entry name" value="Spore_II_D_firmicutes"/>
</dbReference>
<dbReference type="PANTHER" id="PTHR30032">
    <property type="entry name" value="N-ACETYLMURAMOYL-L-ALANINE AMIDASE-RELATED"/>
    <property type="match status" value="1"/>
</dbReference>